<evidence type="ECO:0000313" key="2">
    <source>
        <dbReference type="EMBL" id="CAE8741616.1"/>
    </source>
</evidence>
<comment type="caution">
    <text evidence="2">The sequence shown here is derived from an EMBL/GenBank/DDBJ whole genome shotgun (WGS) entry which is preliminary data.</text>
</comment>
<dbReference type="Proteomes" id="UP000626109">
    <property type="component" value="Unassembled WGS sequence"/>
</dbReference>
<protein>
    <recommendedName>
        <fullName evidence="4">Apple domain-containing protein</fullName>
    </recommendedName>
</protein>
<evidence type="ECO:0000256" key="1">
    <source>
        <dbReference type="SAM" id="Phobius"/>
    </source>
</evidence>
<reference evidence="2" key="1">
    <citation type="submission" date="2021-02" db="EMBL/GenBank/DDBJ databases">
        <authorList>
            <person name="Dougan E. K."/>
            <person name="Rhodes N."/>
            <person name="Thang M."/>
            <person name="Chan C."/>
        </authorList>
    </citation>
    <scope>NUCLEOTIDE SEQUENCE</scope>
</reference>
<keyword evidence="1" id="KW-0812">Transmembrane</keyword>
<accession>A0A813LYD3</accession>
<dbReference type="EMBL" id="CAJNNW010037408">
    <property type="protein sequence ID" value="CAE8741616.1"/>
    <property type="molecule type" value="Genomic_DNA"/>
</dbReference>
<name>A0A813LYD3_POLGL</name>
<evidence type="ECO:0000313" key="3">
    <source>
        <dbReference type="Proteomes" id="UP000626109"/>
    </source>
</evidence>
<evidence type="ECO:0008006" key="4">
    <source>
        <dbReference type="Google" id="ProtNLM"/>
    </source>
</evidence>
<keyword evidence="1" id="KW-1133">Transmembrane helix</keyword>
<feature type="transmembrane region" description="Helical" evidence="1">
    <location>
        <begin position="48"/>
        <end position="70"/>
    </location>
</feature>
<dbReference type="AlphaFoldDB" id="A0A813LYD3"/>
<gene>
    <name evidence="2" type="ORF">PGLA2088_LOCUS50576</name>
</gene>
<keyword evidence="1" id="KW-0472">Membrane</keyword>
<proteinExistence type="predicted"/>
<dbReference type="SUPFAM" id="SSF57414">
    <property type="entry name" value="Hairpin loop containing domain-like"/>
    <property type="match status" value="1"/>
</dbReference>
<dbReference type="Gene3D" id="3.50.4.10">
    <property type="entry name" value="Hepatocyte Growth Factor"/>
    <property type="match status" value="1"/>
</dbReference>
<organism evidence="2 3">
    <name type="scientific">Polarella glacialis</name>
    <name type="common">Dinoflagellate</name>
    <dbReference type="NCBI Taxonomy" id="89957"/>
    <lineage>
        <taxon>Eukaryota</taxon>
        <taxon>Sar</taxon>
        <taxon>Alveolata</taxon>
        <taxon>Dinophyceae</taxon>
        <taxon>Suessiales</taxon>
        <taxon>Suessiaceae</taxon>
        <taxon>Polarella</taxon>
    </lineage>
</organism>
<sequence>MGLLGYGLINGATCHSDIAGDDTDEQEVVHIDMVHRCNAQRSQSGRCVAITALSVLSFIVACGVGAAALMPKLRPSKTSGLRPLNSLEMKAYEARWANNDRLPDWAKGNYAALVDPEDPGYAEALAEAPKPATTTAAPRMPIDYCGLVEKDIEYNGAAHTVWRNVLSPEVCCAKCQVLAACRTWVLDTVNHMCILKTLSPNATLSKISSTRSISGLPYRWDRPNSIFCFVVFRPQSYEQGLLAWQHKHLANIFACDEWAVYSSHRVEIIPDYLVSAVVDSDLKCQVGGEFGTALNTDIFFKVWDKVEQEGRYKYHTWTVKVDPDSVFFVQRLRVAVAFHNDTAEVGTYFNNCKFGLHGPIEVLSKKAVDAWRDGRQNCKQHFDKLCSGPCLWGEDMFIDQCLEKVLKAKRVDDWNLISEAHCASVDWTECRNGAITFHPFKDLESYKRCVENANAAPMRTLV</sequence>